<evidence type="ECO:0000313" key="2">
    <source>
        <dbReference type="Proteomes" id="UP000805193"/>
    </source>
</evidence>
<name>A0AC60QSZ5_IXOPE</name>
<protein>
    <submittedName>
        <fullName evidence="1">Uncharacterized protein</fullName>
    </submittedName>
</protein>
<proteinExistence type="predicted"/>
<organism evidence="1 2">
    <name type="scientific">Ixodes persulcatus</name>
    <name type="common">Taiga tick</name>
    <dbReference type="NCBI Taxonomy" id="34615"/>
    <lineage>
        <taxon>Eukaryota</taxon>
        <taxon>Metazoa</taxon>
        <taxon>Ecdysozoa</taxon>
        <taxon>Arthropoda</taxon>
        <taxon>Chelicerata</taxon>
        <taxon>Arachnida</taxon>
        <taxon>Acari</taxon>
        <taxon>Parasitiformes</taxon>
        <taxon>Ixodida</taxon>
        <taxon>Ixodoidea</taxon>
        <taxon>Ixodidae</taxon>
        <taxon>Ixodinae</taxon>
        <taxon>Ixodes</taxon>
    </lineage>
</organism>
<gene>
    <name evidence="1" type="ORF">HPB47_016098</name>
</gene>
<dbReference type="EMBL" id="JABSTQ010004812">
    <property type="protein sequence ID" value="KAG0440967.1"/>
    <property type="molecule type" value="Genomic_DNA"/>
</dbReference>
<reference evidence="1 2" key="1">
    <citation type="journal article" date="2020" name="Cell">
        <title>Large-Scale Comparative Analyses of Tick Genomes Elucidate Their Genetic Diversity and Vector Capacities.</title>
        <authorList>
            <consortium name="Tick Genome and Microbiome Consortium (TIGMIC)"/>
            <person name="Jia N."/>
            <person name="Wang J."/>
            <person name="Shi W."/>
            <person name="Du L."/>
            <person name="Sun Y."/>
            <person name="Zhan W."/>
            <person name="Jiang J.F."/>
            <person name="Wang Q."/>
            <person name="Zhang B."/>
            <person name="Ji P."/>
            <person name="Bell-Sakyi L."/>
            <person name="Cui X.M."/>
            <person name="Yuan T.T."/>
            <person name="Jiang B.G."/>
            <person name="Yang W.F."/>
            <person name="Lam T.T."/>
            <person name="Chang Q.C."/>
            <person name="Ding S.J."/>
            <person name="Wang X.J."/>
            <person name="Zhu J.G."/>
            <person name="Ruan X.D."/>
            <person name="Zhao L."/>
            <person name="Wei J.T."/>
            <person name="Ye R.Z."/>
            <person name="Que T.C."/>
            <person name="Du C.H."/>
            <person name="Zhou Y.H."/>
            <person name="Cheng J.X."/>
            <person name="Dai P.F."/>
            <person name="Guo W.B."/>
            <person name="Han X.H."/>
            <person name="Huang E.J."/>
            <person name="Li L.F."/>
            <person name="Wei W."/>
            <person name="Gao Y.C."/>
            <person name="Liu J.Z."/>
            <person name="Shao H.Z."/>
            <person name="Wang X."/>
            <person name="Wang C.C."/>
            <person name="Yang T.C."/>
            <person name="Huo Q.B."/>
            <person name="Li W."/>
            <person name="Chen H.Y."/>
            <person name="Chen S.E."/>
            <person name="Zhou L.G."/>
            <person name="Ni X.B."/>
            <person name="Tian J.H."/>
            <person name="Sheng Y."/>
            <person name="Liu T."/>
            <person name="Pan Y.S."/>
            <person name="Xia L.Y."/>
            <person name="Li J."/>
            <person name="Zhao F."/>
            <person name="Cao W.C."/>
        </authorList>
    </citation>
    <scope>NUCLEOTIDE SEQUENCE [LARGE SCALE GENOMIC DNA]</scope>
    <source>
        <strain evidence="1">Iper-2018</strain>
    </source>
</reference>
<keyword evidence="2" id="KW-1185">Reference proteome</keyword>
<dbReference type="Proteomes" id="UP000805193">
    <property type="component" value="Unassembled WGS sequence"/>
</dbReference>
<accession>A0AC60QSZ5</accession>
<comment type="caution">
    <text evidence="1">The sequence shown here is derived from an EMBL/GenBank/DDBJ whole genome shotgun (WGS) entry which is preliminary data.</text>
</comment>
<sequence>MTLSSLFSGVSCRRARAAFLGAGQSAKVVGASEEASSRAPAEYSVKETSGDSEQRRCARGSRPSGRGPCRAQPRRAGSCCGLRDPAQVPSAPPFSNFRGQVGNKFAKTDNELTPPG</sequence>
<evidence type="ECO:0000313" key="1">
    <source>
        <dbReference type="EMBL" id="KAG0440967.1"/>
    </source>
</evidence>